<feature type="compositionally biased region" description="Basic and acidic residues" evidence="1">
    <location>
        <begin position="142"/>
        <end position="159"/>
    </location>
</feature>
<keyword evidence="3" id="KW-1185">Reference proteome</keyword>
<protein>
    <submittedName>
        <fullName evidence="2">Uncharacterized protein</fullName>
    </submittedName>
</protein>
<evidence type="ECO:0000313" key="2">
    <source>
        <dbReference type="EMBL" id="GJS90631.1"/>
    </source>
</evidence>
<evidence type="ECO:0000256" key="1">
    <source>
        <dbReference type="SAM" id="MobiDB-lite"/>
    </source>
</evidence>
<reference evidence="2" key="1">
    <citation type="journal article" date="2022" name="Int. J. Mol. Sci.">
        <title>Draft Genome of Tanacetum Coccineum: Genomic Comparison of Closely Related Tanacetum-Family Plants.</title>
        <authorList>
            <person name="Yamashiro T."/>
            <person name="Shiraishi A."/>
            <person name="Nakayama K."/>
            <person name="Satake H."/>
        </authorList>
    </citation>
    <scope>NUCLEOTIDE SEQUENCE</scope>
</reference>
<evidence type="ECO:0000313" key="3">
    <source>
        <dbReference type="Proteomes" id="UP001151760"/>
    </source>
</evidence>
<accession>A0ABQ4ZMV4</accession>
<name>A0ABQ4ZMV4_9ASTR</name>
<reference evidence="2" key="2">
    <citation type="submission" date="2022-01" db="EMBL/GenBank/DDBJ databases">
        <authorList>
            <person name="Yamashiro T."/>
            <person name="Shiraishi A."/>
            <person name="Satake H."/>
            <person name="Nakayama K."/>
        </authorList>
    </citation>
    <scope>NUCLEOTIDE SEQUENCE</scope>
</reference>
<dbReference type="EMBL" id="BQNB010011442">
    <property type="protein sequence ID" value="GJS90631.1"/>
    <property type="molecule type" value="Genomic_DNA"/>
</dbReference>
<sequence>MRSNFTTINFESVRSIKSETFVEDDNLNEIDYDLFLYDSESCEFNRLLCIDPDIFSYEIDVQESYKEIVHKITNMEKDEYSAPQEKREHCNKDSKREKLEWANLSLNDWMRIRYGKVCKMTGERILKDFWKERLEEEEDDSDKNLEDQRNAEKIKQTQY</sequence>
<gene>
    <name evidence="2" type="ORF">Tco_0773267</name>
</gene>
<feature type="region of interest" description="Disordered" evidence="1">
    <location>
        <begin position="135"/>
        <end position="159"/>
    </location>
</feature>
<dbReference type="Proteomes" id="UP001151760">
    <property type="component" value="Unassembled WGS sequence"/>
</dbReference>
<organism evidence="2 3">
    <name type="scientific">Tanacetum coccineum</name>
    <dbReference type="NCBI Taxonomy" id="301880"/>
    <lineage>
        <taxon>Eukaryota</taxon>
        <taxon>Viridiplantae</taxon>
        <taxon>Streptophyta</taxon>
        <taxon>Embryophyta</taxon>
        <taxon>Tracheophyta</taxon>
        <taxon>Spermatophyta</taxon>
        <taxon>Magnoliopsida</taxon>
        <taxon>eudicotyledons</taxon>
        <taxon>Gunneridae</taxon>
        <taxon>Pentapetalae</taxon>
        <taxon>asterids</taxon>
        <taxon>campanulids</taxon>
        <taxon>Asterales</taxon>
        <taxon>Asteraceae</taxon>
        <taxon>Asteroideae</taxon>
        <taxon>Anthemideae</taxon>
        <taxon>Anthemidinae</taxon>
        <taxon>Tanacetum</taxon>
    </lineage>
</organism>
<comment type="caution">
    <text evidence="2">The sequence shown here is derived from an EMBL/GenBank/DDBJ whole genome shotgun (WGS) entry which is preliminary data.</text>
</comment>
<proteinExistence type="predicted"/>